<proteinExistence type="predicted"/>
<protein>
    <submittedName>
        <fullName evidence="2">Uncharacterized protein</fullName>
    </submittedName>
</protein>
<reference evidence="2 3" key="1">
    <citation type="submission" date="2018-05" db="EMBL/GenBank/DDBJ databases">
        <title>Isolation and genomic analyses of lactose-positive bacteria from faecal samples of preterm neonates.</title>
        <authorList>
            <person name="Chen Y."/>
            <person name="Brook T.C."/>
            <person name="O'Neill I."/>
            <person name="Soe C.Z."/>
            <person name="Hall L.J."/>
            <person name="Hoyles L."/>
        </authorList>
    </citation>
    <scope>NUCLEOTIDE SEQUENCE [LARGE SCALE GENOMIC DNA]</scope>
    <source>
        <strain evidence="2 3">P080C CL</strain>
    </source>
</reference>
<feature type="region of interest" description="Disordered" evidence="1">
    <location>
        <begin position="1"/>
        <end position="20"/>
    </location>
</feature>
<dbReference type="EMBL" id="QFVP01000018">
    <property type="protein sequence ID" value="THE34283.1"/>
    <property type="molecule type" value="Genomic_DNA"/>
</dbReference>
<gene>
    <name evidence="2" type="ORF">DJ535_21740</name>
</gene>
<feature type="compositionally biased region" description="Polar residues" evidence="1">
    <location>
        <begin position="1"/>
        <end position="18"/>
    </location>
</feature>
<evidence type="ECO:0000313" key="3">
    <source>
        <dbReference type="Proteomes" id="UP000306790"/>
    </source>
</evidence>
<evidence type="ECO:0000256" key="1">
    <source>
        <dbReference type="SAM" id="MobiDB-lite"/>
    </source>
</evidence>
<keyword evidence="3" id="KW-1185">Reference proteome</keyword>
<dbReference type="Proteomes" id="UP000306790">
    <property type="component" value="Unassembled WGS sequence"/>
</dbReference>
<name>A0ABY2PP23_9ENTR</name>
<evidence type="ECO:0000313" key="2">
    <source>
        <dbReference type="EMBL" id="THE34283.1"/>
    </source>
</evidence>
<sequence length="75" mass="8100">MSGVSENIQHTSGLNDGGNTKKLGFPQEALSFFSSAVCRVQLDEFVNGVIVTDLIINSYLVLKAKLHVVTNHSIP</sequence>
<accession>A0ABY2PP23</accession>
<comment type="caution">
    <text evidence="2">The sequence shown here is derived from an EMBL/GenBank/DDBJ whole genome shotgun (WGS) entry which is preliminary data.</text>
</comment>
<organism evidence="2 3">
    <name type="scientific">Citrobacter murliniae</name>
    <dbReference type="NCBI Taxonomy" id="67829"/>
    <lineage>
        <taxon>Bacteria</taxon>
        <taxon>Pseudomonadati</taxon>
        <taxon>Pseudomonadota</taxon>
        <taxon>Gammaproteobacteria</taxon>
        <taxon>Enterobacterales</taxon>
        <taxon>Enterobacteriaceae</taxon>
        <taxon>Citrobacter</taxon>
        <taxon>Citrobacter freundii complex</taxon>
    </lineage>
</organism>